<accession>A0AA88T1E5</accession>
<evidence type="ECO:0000313" key="2">
    <source>
        <dbReference type="Proteomes" id="UP001187415"/>
    </source>
</evidence>
<name>A0AA88T1E5_CHASR</name>
<keyword evidence="2" id="KW-1185">Reference proteome</keyword>
<dbReference type="AlphaFoldDB" id="A0AA88T1E5"/>
<organism evidence="1 2">
    <name type="scientific">Channa striata</name>
    <name type="common">Snakehead murrel</name>
    <name type="synonym">Ophicephalus striatus</name>
    <dbReference type="NCBI Taxonomy" id="64152"/>
    <lineage>
        <taxon>Eukaryota</taxon>
        <taxon>Metazoa</taxon>
        <taxon>Chordata</taxon>
        <taxon>Craniata</taxon>
        <taxon>Vertebrata</taxon>
        <taxon>Euteleostomi</taxon>
        <taxon>Actinopterygii</taxon>
        <taxon>Neopterygii</taxon>
        <taxon>Teleostei</taxon>
        <taxon>Neoteleostei</taxon>
        <taxon>Acanthomorphata</taxon>
        <taxon>Anabantaria</taxon>
        <taxon>Anabantiformes</taxon>
        <taxon>Channoidei</taxon>
        <taxon>Channidae</taxon>
        <taxon>Channa</taxon>
    </lineage>
</organism>
<proteinExistence type="predicted"/>
<comment type="caution">
    <text evidence="1">The sequence shown here is derived from an EMBL/GenBank/DDBJ whole genome shotgun (WGS) entry which is preliminary data.</text>
</comment>
<protein>
    <submittedName>
        <fullName evidence="1">Uncharacterized protein</fullName>
    </submittedName>
</protein>
<dbReference type="Proteomes" id="UP001187415">
    <property type="component" value="Unassembled WGS sequence"/>
</dbReference>
<dbReference type="EMBL" id="JAUPFM010000002">
    <property type="protein sequence ID" value="KAK2858899.1"/>
    <property type="molecule type" value="Genomic_DNA"/>
</dbReference>
<gene>
    <name evidence="1" type="ORF">Q5P01_003519</name>
</gene>
<reference evidence="1" key="1">
    <citation type="submission" date="2023-07" db="EMBL/GenBank/DDBJ databases">
        <title>Chromosome-level Genome Assembly of Striped Snakehead (Channa striata).</title>
        <authorList>
            <person name="Liu H."/>
        </authorList>
    </citation>
    <scope>NUCLEOTIDE SEQUENCE</scope>
    <source>
        <strain evidence="1">Gz</strain>
        <tissue evidence="1">Muscle</tissue>
    </source>
</reference>
<evidence type="ECO:0000313" key="1">
    <source>
        <dbReference type="EMBL" id="KAK2858899.1"/>
    </source>
</evidence>
<sequence length="104" mass="11429">MDEERGMNRESEVWGHLVPLIEGHFVIVPLAAGGVVAGGSRSWGQEAGLETSVSTQTPVARWRERRSWYAAGPAQESVEPLSLVRAALFICPDLTFTLRLQEPL</sequence>